<dbReference type="AlphaFoldDB" id="A0A162LMR2"/>
<dbReference type="Gene3D" id="3.40.50.1820">
    <property type="entry name" value="alpha/beta hydrolase"/>
    <property type="match status" value="1"/>
</dbReference>
<sequence length="321" mass="35226">MTVSPYDVLDPEIAIFVRRMIADASAHPPREQLTPPEARRVAEIVRQPWTEGGPVMASREDHMIPTRHGPVRIRFHRPEGLAAPAPALIYIHGGGFVLFSLDTHDRLMREYAARARMVVIGIDYSLAPEARFPQAPQEVVDVVRAIHARAAEFGLDPDRIALGGDSAGGNLTVSACLTFRDAGEAPVAAMVLNYGGFSMDLVSPSVLRWGGGNYLLTTHMMLWFLMNYVSDPEQRFDPRLRVLDADLTGLPPAWMVITECDPLYDENLEMRDRLAAAGVPVGAKVYPGTVHSFLEAVSVAKVAGAALDDTALWLKHTLRLN</sequence>
<reference evidence="4 5" key="1">
    <citation type="submission" date="2015-12" db="EMBL/GenBank/DDBJ databases">
        <title>Genome sequence of Tistrella mobilis MCCC 1A02139.</title>
        <authorList>
            <person name="Lu L."/>
            <person name="Lai Q."/>
            <person name="Shao Z."/>
            <person name="Qian P."/>
        </authorList>
    </citation>
    <scope>NUCLEOTIDE SEQUENCE [LARGE SCALE GENOMIC DNA]</scope>
    <source>
        <strain evidence="4 5">MCCC 1A02139</strain>
    </source>
</reference>
<dbReference type="InterPro" id="IPR013094">
    <property type="entry name" value="AB_hydrolase_3"/>
</dbReference>
<evidence type="ECO:0000256" key="1">
    <source>
        <dbReference type="ARBA" id="ARBA00010515"/>
    </source>
</evidence>
<evidence type="ECO:0000313" key="4">
    <source>
        <dbReference type="EMBL" id="KYO55805.1"/>
    </source>
</evidence>
<comment type="similarity">
    <text evidence="1">Belongs to the 'GDXG' lipolytic enzyme family.</text>
</comment>
<dbReference type="Pfam" id="PF07859">
    <property type="entry name" value="Abhydrolase_3"/>
    <property type="match status" value="1"/>
</dbReference>
<dbReference type="Proteomes" id="UP000075787">
    <property type="component" value="Unassembled WGS sequence"/>
</dbReference>
<dbReference type="GeneID" id="97239539"/>
<keyword evidence="2" id="KW-0378">Hydrolase</keyword>
<feature type="domain" description="Alpha/beta hydrolase fold-3" evidence="3">
    <location>
        <begin position="88"/>
        <end position="294"/>
    </location>
</feature>
<evidence type="ECO:0000256" key="2">
    <source>
        <dbReference type="ARBA" id="ARBA00022801"/>
    </source>
</evidence>
<dbReference type="PANTHER" id="PTHR48081:SF8">
    <property type="entry name" value="ALPHA_BETA HYDROLASE FOLD-3 DOMAIN-CONTAINING PROTEIN-RELATED"/>
    <property type="match status" value="1"/>
</dbReference>
<dbReference type="EMBL" id="LPZR01000055">
    <property type="protein sequence ID" value="KYO55805.1"/>
    <property type="molecule type" value="Genomic_DNA"/>
</dbReference>
<dbReference type="RefSeq" id="WP_062762101.1">
    <property type="nucleotide sequence ID" value="NZ_CP121043.1"/>
</dbReference>
<organism evidence="4 5">
    <name type="scientific">Tistrella mobilis</name>
    <dbReference type="NCBI Taxonomy" id="171437"/>
    <lineage>
        <taxon>Bacteria</taxon>
        <taxon>Pseudomonadati</taxon>
        <taxon>Pseudomonadota</taxon>
        <taxon>Alphaproteobacteria</taxon>
        <taxon>Geminicoccales</taxon>
        <taxon>Geminicoccaceae</taxon>
        <taxon>Tistrella</taxon>
    </lineage>
</organism>
<dbReference type="SUPFAM" id="SSF53474">
    <property type="entry name" value="alpha/beta-Hydrolases"/>
    <property type="match status" value="1"/>
</dbReference>
<comment type="caution">
    <text evidence="4">The sequence shown here is derived from an EMBL/GenBank/DDBJ whole genome shotgun (WGS) entry which is preliminary data.</text>
</comment>
<protein>
    <submittedName>
        <fullName evidence="4">Acetylesterase</fullName>
    </submittedName>
</protein>
<dbReference type="OrthoDB" id="9806180at2"/>
<proteinExistence type="inferred from homology"/>
<dbReference type="InterPro" id="IPR002168">
    <property type="entry name" value="Lipase_GDXG_HIS_AS"/>
</dbReference>
<gene>
    <name evidence="4" type="ORF">AUP44_22890</name>
</gene>
<dbReference type="PROSITE" id="PS01173">
    <property type="entry name" value="LIPASE_GDXG_HIS"/>
    <property type="match status" value="1"/>
</dbReference>
<dbReference type="InterPro" id="IPR029058">
    <property type="entry name" value="AB_hydrolase_fold"/>
</dbReference>
<evidence type="ECO:0000313" key="5">
    <source>
        <dbReference type="Proteomes" id="UP000075787"/>
    </source>
</evidence>
<dbReference type="PANTHER" id="PTHR48081">
    <property type="entry name" value="AB HYDROLASE SUPERFAMILY PROTEIN C4A8.06C"/>
    <property type="match status" value="1"/>
</dbReference>
<evidence type="ECO:0000259" key="3">
    <source>
        <dbReference type="Pfam" id="PF07859"/>
    </source>
</evidence>
<dbReference type="GO" id="GO:0016787">
    <property type="term" value="F:hydrolase activity"/>
    <property type="evidence" value="ECO:0007669"/>
    <property type="project" value="UniProtKB-KW"/>
</dbReference>
<dbReference type="InterPro" id="IPR050300">
    <property type="entry name" value="GDXG_lipolytic_enzyme"/>
</dbReference>
<name>A0A162LMR2_9PROT</name>
<accession>A0A162LMR2</accession>